<evidence type="ECO:0000313" key="3">
    <source>
        <dbReference type="Proteomes" id="UP000276010"/>
    </source>
</evidence>
<dbReference type="PANTHER" id="PTHR22674">
    <property type="entry name" value="NTPASE, KAP FAMILY P-LOOP DOMAIN-CONTAINING 1"/>
    <property type="match status" value="1"/>
</dbReference>
<dbReference type="AlphaFoldDB" id="A0A426FI78"/>
<dbReference type="SUPFAM" id="SSF52540">
    <property type="entry name" value="P-loop containing nucleoside triphosphate hydrolases"/>
    <property type="match status" value="1"/>
</dbReference>
<dbReference type="Gene3D" id="3.40.50.300">
    <property type="entry name" value="P-loop containing nucleotide triphosphate hydrolases"/>
    <property type="match status" value="1"/>
</dbReference>
<dbReference type="Pfam" id="PF07693">
    <property type="entry name" value="KAP_NTPase"/>
    <property type="match status" value="1"/>
</dbReference>
<evidence type="ECO:0000313" key="2">
    <source>
        <dbReference type="EMBL" id="RRN04439.1"/>
    </source>
</evidence>
<dbReference type="InterPro" id="IPR052754">
    <property type="entry name" value="NTPase_KAP_P-loop"/>
</dbReference>
<feature type="domain" description="KAP NTPase" evidence="1">
    <location>
        <begin position="22"/>
        <end position="286"/>
    </location>
</feature>
<sequence>MDLINDNPIKDNNSDLLDRTDNAEKFAKHIFSFDYKEGLVVGICGEWGCGKTSYINLMRPELEKHSIVIDFNPWMFSDTHNLVSLFFTEMAAQLKEYNDNSDIADKLENFGELLSSVSSIPIISGIGAIFKFFSKKKINENSLQKQRKKLTEVLKKREKPITVILDDIDRLSSDELQSILRLVRLTGNFPNIIYLLSFDKERVSETLDYSNIKGKSYLEKIIQVTFDVPKPSQDLLEKNLFSSLESLLGNVNIDQSRWSQAYLGIIRPMIKNMRDIRRYVASLSNTFNQIGHSINTIDLLCLEAIKVFQPKTLKEIFEFRDILLSYSDEDKTKEKLVEFTEKKPINKSILGVLFNKYDFISGIKSIHHNSSFKKEKRIADKLFFELYFNQIETIELNDIELSRKLWSVMNTENFKEELLNINADSLENIVKNLMDYENEFNELTALYAIPALYQNLPRVPEKERGFWEFEADTIWSALTYRLLKNIPEKSKNGTIDQLLDSCDLFAQLEIVGIIGYRENRGHKLVSDILAKHFESRLTNNIKDSPISELLNTYKLSHILYFFVSLGNIVDDEILDSEEILLSLLKSSVNEIKSQKGDDPTIHRNKILHWDSLVKIYNNDEERLISMIEKLETQEYIDQEYVRLAIKYKNGYRHSDRFDDEEI</sequence>
<organism evidence="2 3">
    <name type="scientific">Bibersteinia trehalosi</name>
    <name type="common">Pasteurella trehalosi</name>
    <dbReference type="NCBI Taxonomy" id="47735"/>
    <lineage>
        <taxon>Bacteria</taxon>
        <taxon>Pseudomonadati</taxon>
        <taxon>Pseudomonadota</taxon>
        <taxon>Gammaproteobacteria</taxon>
        <taxon>Pasteurellales</taxon>
        <taxon>Pasteurellaceae</taxon>
        <taxon>Bibersteinia</taxon>
    </lineage>
</organism>
<reference evidence="2 3" key="1">
    <citation type="submission" date="2018-11" db="EMBL/GenBank/DDBJ databases">
        <title>Whole genome sequence of Bibersteinia trehalosi strain OADDL-BT1 an multidrug resistant pathogen isolate.</title>
        <authorList>
            <person name="Couger M."/>
            <person name="Ramachandran A."/>
        </authorList>
    </citation>
    <scope>NUCLEOTIDE SEQUENCE [LARGE SCALE GENOMIC DNA]</scope>
    <source>
        <strain evidence="2 3">OADDL-BT1</strain>
    </source>
</reference>
<dbReference type="RefSeq" id="WP_125134552.1">
    <property type="nucleotide sequence ID" value="NZ_RRUC01000015.1"/>
</dbReference>
<proteinExistence type="predicted"/>
<dbReference type="InterPro" id="IPR027417">
    <property type="entry name" value="P-loop_NTPase"/>
</dbReference>
<name>A0A426FI78_BIBTR</name>
<dbReference type="EMBL" id="RRUC01000015">
    <property type="protein sequence ID" value="RRN04439.1"/>
    <property type="molecule type" value="Genomic_DNA"/>
</dbReference>
<dbReference type="InterPro" id="IPR011646">
    <property type="entry name" value="KAP_P-loop"/>
</dbReference>
<accession>A0A426FI78</accession>
<protein>
    <submittedName>
        <fullName evidence="2">Cytochrome C nitrite reductase</fullName>
    </submittedName>
</protein>
<dbReference type="PANTHER" id="PTHR22674:SF6">
    <property type="entry name" value="NTPASE KAP FAMILY P-LOOP DOMAIN-CONTAINING PROTEIN 1"/>
    <property type="match status" value="1"/>
</dbReference>
<gene>
    <name evidence="2" type="ORF">EIM44_03080</name>
</gene>
<evidence type="ECO:0000259" key="1">
    <source>
        <dbReference type="Pfam" id="PF07693"/>
    </source>
</evidence>
<comment type="caution">
    <text evidence="2">The sequence shown here is derived from an EMBL/GenBank/DDBJ whole genome shotgun (WGS) entry which is preliminary data.</text>
</comment>
<dbReference type="Proteomes" id="UP000276010">
    <property type="component" value="Unassembled WGS sequence"/>
</dbReference>